<feature type="domain" description="Peptidase A1" evidence="2">
    <location>
        <begin position="202"/>
        <end position="532"/>
    </location>
</feature>
<gene>
    <name evidence="3" type="ORF">PVAG01_06228</name>
</gene>
<accession>A0ABR4PFH2</accession>
<comment type="caution">
    <text evidence="3">The sequence shown here is derived from an EMBL/GenBank/DDBJ whole genome shotgun (WGS) entry which is preliminary data.</text>
</comment>
<dbReference type="SUPFAM" id="SSF50630">
    <property type="entry name" value="Acid proteases"/>
    <property type="match status" value="1"/>
</dbReference>
<evidence type="ECO:0000259" key="2">
    <source>
        <dbReference type="PROSITE" id="PS51767"/>
    </source>
</evidence>
<keyword evidence="3" id="KW-0645">Protease</keyword>
<dbReference type="InterPro" id="IPR034164">
    <property type="entry name" value="Pepsin-like_dom"/>
</dbReference>
<name>A0ABR4PFH2_9HELO</name>
<dbReference type="InterPro" id="IPR001461">
    <property type="entry name" value="Aspartic_peptidase_A1"/>
</dbReference>
<protein>
    <submittedName>
        <fullName evidence="3">Eukaryotic aspartyl protease</fullName>
    </submittedName>
</protein>
<dbReference type="Gene3D" id="2.40.70.10">
    <property type="entry name" value="Acid Proteases"/>
    <property type="match status" value="2"/>
</dbReference>
<dbReference type="PANTHER" id="PTHR47966">
    <property type="entry name" value="BETA-SITE APP-CLEAVING ENZYME, ISOFORM A-RELATED"/>
    <property type="match status" value="1"/>
</dbReference>
<evidence type="ECO:0000313" key="3">
    <source>
        <dbReference type="EMBL" id="KAL3422072.1"/>
    </source>
</evidence>
<keyword evidence="4" id="KW-1185">Reference proteome</keyword>
<dbReference type="GO" id="GO:0008233">
    <property type="term" value="F:peptidase activity"/>
    <property type="evidence" value="ECO:0007669"/>
    <property type="project" value="UniProtKB-KW"/>
</dbReference>
<dbReference type="PANTHER" id="PTHR47966:SF51">
    <property type="entry name" value="BETA-SITE APP-CLEAVING ENZYME, ISOFORM A-RELATED"/>
    <property type="match status" value="1"/>
</dbReference>
<evidence type="ECO:0000256" key="1">
    <source>
        <dbReference type="ARBA" id="ARBA00007447"/>
    </source>
</evidence>
<sequence length="545" mass="59946">MADLLHHNGCSPASCIINGGVCNLDLLEQTIESQIKPRLEGMWMTGFYDPSTASTPPMRPVDEFVNTSIVTNSTHYTNAGFQPTNDQDFQSLDKLGWNNDGNVVDSNANGEQTITASVSESCSVTFQQMESVEEHQLVEYTENDSVQGLMHDSVQTTDQALKQGVPIADSAHTKSAGAVSFEDAVELRLISEVWNGNNPANYRVQLNLGQDPDDSFWLEVDSGSPILWVHAQCSDADTPPLSKRVFDVSKTAEYMGVQPYSCKYADHTEVEVEWYKDDFNLGSLVASSQVFGAAPYGSLSQRVKESQSQGLIGLANWTPRISAPKHDNLVVNLARQGRIKFASFALVGPRNNPVQAQADTNKTTRPRGRLIIGAVSRKWYSGEIAWCPWLKEEYHQWVVELDEVWINDYKIAEKQLAFIDSGTSYIMTSPQNALAVRSVLHGTVCGKEEAAFEYAPGALSTVTFVLGGRLFTLNPDDLSLGRNASGNDISSILTLGKGVKWPFAQRMWVLGGILLDNIVTVFDYTDHRIGFATLGDEGLRDDVAD</sequence>
<dbReference type="InterPro" id="IPR021109">
    <property type="entry name" value="Peptidase_aspartic_dom_sf"/>
</dbReference>
<dbReference type="Proteomes" id="UP001629113">
    <property type="component" value="Unassembled WGS sequence"/>
</dbReference>
<dbReference type="CDD" id="cd05471">
    <property type="entry name" value="pepsin_like"/>
    <property type="match status" value="1"/>
</dbReference>
<dbReference type="InterPro" id="IPR033121">
    <property type="entry name" value="PEPTIDASE_A1"/>
</dbReference>
<dbReference type="EMBL" id="JBFCZG010000005">
    <property type="protein sequence ID" value="KAL3422072.1"/>
    <property type="molecule type" value="Genomic_DNA"/>
</dbReference>
<evidence type="ECO:0000313" key="4">
    <source>
        <dbReference type="Proteomes" id="UP001629113"/>
    </source>
</evidence>
<organism evidence="3 4">
    <name type="scientific">Phlyctema vagabunda</name>
    <dbReference type="NCBI Taxonomy" id="108571"/>
    <lineage>
        <taxon>Eukaryota</taxon>
        <taxon>Fungi</taxon>
        <taxon>Dikarya</taxon>
        <taxon>Ascomycota</taxon>
        <taxon>Pezizomycotina</taxon>
        <taxon>Leotiomycetes</taxon>
        <taxon>Helotiales</taxon>
        <taxon>Dermateaceae</taxon>
        <taxon>Phlyctema</taxon>
    </lineage>
</organism>
<dbReference type="PRINTS" id="PR00792">
    <property type="entry name" value="PEPSIN"/>
</dbReference>
<keyword evidence="3" id="KW-0378">Hydrolase</keyword>
<dbReference type="Pfam" id="PF00026">
    <property type="entry name" value="Asp"/>
    <property type="match status" value="1"/>
</dbReference>
<proteinExistence type="inferred from homology"/>
<dbReference type="PROSITE" id="PS51767">
    <property type="entry name" value="PEPTIDASE_A1"/>
    <property type="match status" value="1"/>
</dbReference>
<dbReference type="GO" id="GO:0006508">
    <property type="term" value="P:proteolysis"/>
    <property type="evidence" value="ECO:0007669"/>
    <property type="project" value="UniProtKB-KW"/>
</dbReference>
<reference evidence="3 4" key="1">
    <citation type="submission" date="2024-06" db="EMBL/GenBank/DDBJ databases">
        <title>Complete genome of Phlyctema vagabunda strain 19-DSS-EL-015.</title>
        <authorList>
            <person name="Fiorenzani C."/>
        </authorList>
    </citation>
    <scope>NUCLEOTIDE SEQUENCE [LARGE SCALE GENOMIC DNA]</scope>
    <source>
        <strain evidence="3 4">19-DSS-EL-015</strain>
    </source>
</reference>
<comment type="similarity">
    <text evidence="1">Belongs to the peptidase A1 family.</text>
</comment>